<protein>
    <submittedName>
        <fullName evidence="1">Uncharacterized protein</fullName>
    </submittedName>
</protein>
<dbReference type="OrthoDB" id="4870610at2"/>
<reference evidence="1 2" key="1">
    <citation type="submission" date="2019-06" db="EMBL/GenBank/DDBJ databases">
        <title>Amycolatopsis alkalitolerans sp. nov., isolated from Gastrodia elata Blume.</title>
        <authorList>
            <person name="Narsing Rao M.P."/>
            <person name="Li W.J."/>
        </authorList>
    </citation>
    <scope>NUCLEOTIDE SEQUENCE [LARGE SCALE GENOMIC DNA]</scope>
    <source>
        <strain evidence="1 2">SYSUP0005</strain>
    </source>
</reference>
<organism evidence="1 2">
    <name type="scientific">Amycolatopsis alkalitolerans</name>
    <dbReference type="NCBI Taxonomy" id="2547244"/>
    <lineage>
        <taxon>Bacteria</taxon>
        <taxon>Bacillati</taxon>
        <taxon>Actinomycetota</taxon>
        <taxon>Actinomycetes</taxon>
        <taxon>Pseudonocardiales</taxon>
        <taxon>Pseudonocardiaceae</taxon>
        <taxon>Amycolatopsis</taxon>
    </lineage>
</organism>
<dbReference type="EMBL" id="VDFW01000034">
    <property type="protein sequence ID" value="TNC21452.1"/>
    <property type="molecule type" value="Genomic_DNA"/>
</dbReference>
<name>A0A5C4LSG0_9PSEU</name>
<keyword evidence="2" id="KW-1185">Reference proteome</keyword>
<dbReference type="Proteomes" id="UP000305546">
    <property type="component" value="Unassembled WGS sequence"/>
</dbReference>
<proteinExistence type="predicted"/>
<sequence length="251" mass="27408">MQRAATLYAGQGSVVSGADALDAHGIHLPPPDRLHILVPPHRRVHSQELVHLERTSRLPEPLVDGGVAFAPPARATIDIARRETEPERLRRLLALPVYFGLCSPDDLRAELEAGNQRGSASVREMLRSLGSMGETYLQGLARELLEMVPLPPPVWNVTICDALGRPIGMVDAWWDEVALGWQFGAGGKENRGPKMNHLALAAAGVVLVRTPPDQLRRQVRRIALELTSAFANAAKRRRPRVRALGSVPATV</sequence>
<evidence type="ECO:0000313" key="1">
    <source>
        <dbReference type="EMBL" id="TNC21452.1"/>
    </source>
</evidence>
<evidence type="ECO:0000313" key="2">
    <source>
        <dbReference type="Proteomes" id="UP000305546"/>
    </source>
</evidence>
<gene>
    <name evidence="1" type="ORF">FG385_28170</name>
</gene>
<accession>A0A5C4LSG0</accession>
<comment type="caution">
    <text evidence="1">The sequence shown here is derived from an EMBL/GenBank/DDBJ whole genome shotgun (WGS) entry which is preliminary data.</text>
</comment>
<dbReference type="AlphaFoldDB" id="A0A5C4LSG0"/>